<dbReference type="AlphaFoldDB" id="A0A6A6DZN3"/>
<evidence type="ECO:0000313" key="3">
    <source>
        <dbReference type="Proteomes" id="UP000800200"/>
    </source>
</evidence>
<proteinExistence type="predicted"/>
<dbReference type="PANTHER" id="PTHR42068:SF1">
    <property type="entry name" value="YALI0B18964P"/>
    <property type="match status" value="1"/>
</dbReference>
<reference evidence="2" key="1">
    <citation type="journal article" date="2020" name="Stud. Mycol.">
        <title>101 Dothideomycetes genomes: a test case for predicting lifestyles and emergence of pathogens.</title>
        <authorList>
            <person name="Haridas S."/>
            <person name="Albert R."/>
            <person name="Binder M."/>
            <person name="Bloem J."/>
            <person name="Labutti K."/>
            <person name="Salamov A."/>
            <person name="Andreopoulos B."/>
            <person name="Baker S."/>
            <person name="Barry K."/>
            <person name="Bills G."/>
            <person name="Bluhm B."/>
            <person name="Cannon C."/>
            <person name="Castanera R."/>
            <person name="Culley D."/>
            <person name="Daum C."/>
            <person name="Ezra D."/>
            <person name="Gonzalez J."/>
            <person name="Henrissat B."/>
            <person name="Kuo A."/>
            <person name="Liang C."/>
            <person name="Lipzen A."/>
            <person name="Lutzoni F."/>
            <person name="Magnuson J."/>
            <person name="Mondo S."/>
            <person name="Nolan M."/>
            <person name="Ohm R."/>
            <person name="Pangilinan J."/>
            <person name="Park H.-J."/>
            <person name="Ramirez L."/>
            <person name="Alfaro M."/>
            <person name="Sun H."/>
            <person name="Tritt A."/>
            <person name="Yoshinaga Y."/>
            <person name="Zwiers L.-H."/>
            <person name="Turgeon B."/>
            <person name="Goodwin S."/>
            <person name="Spatafora J."/>
            <person name="Crous P."/>
            <person name="Grigoriev I."/>
        </authorList>
    </citation>
    <scope>NUCLEOTIDE SEQUENCE</scope>
    <source>
        <strain evidence="2">CBS 207.26</strain>
    </source>
</reference>
<evidence type="ECO:0000256" key="1">
    <source>
        <dbReference type="SAM" id="MobiDB-lite"/>
    </source>
</evidence>
<feature type="compositionally biased region" description="Polar residues" evidence="1">
    <location>
        <begin position="114"/>
        <end position="133"/>
    </location>
</feature>
<feature type="region of interest" description="Disordered" evidence="1">
    <location>
        <begin position="654"/>
        <end position="683"/>
    </location>
</feature>
<feature type="compositionally biased region" description="Low complexity" evidence="1">
    <location>
        <begin position="104"/>
        <end position="113"/>
    </location>
</feature>
<feature type="compositionally biased region" description="Gly residues" evidence="1">
    <location>
        <begin position="1"/>
        <end position="10"/>
    </location>
</feature>
<evidence type="ECO:0000313" key="2">
    <source>
        <dbReference type="EMBL" id="KAF2185131.1"/>
    </source>
</evidence>
<organism evidence="2 3">
    <name type="scientific">Zopfia rhizophila CBS 207.26</name>
    <dbReference type="NCBI Taxonomy" id="1314779"/>
    <lineage>
        <taxon>Eukaryota</taxon>
        <taxon>Fungi</taxon>
        <taxon>Dikarya</taxon>
        <taxon>Ascomycota</taxon>
        <taxon>Pezizomycotina</taxon>
        <taxon>Dothideomycetes</taxon>
        <taxon>Dothideomycetes incertae sedis</taxon>
        <taxon>Zopfiaceae</taxon>
        <taxon>Zopfia</taxon>
    </lineage>
</organism>
<keyword evidence="3" id="KW-1185">Reference proteome</keyword>
<dbReference type="EMBL" id="ML994635">
    <property type="protein sequence ID" value="KAF2185131.1"/>
    <property type="molecule type" value="Genomic_DNA"/>
</dbReference>
<feature type="compositionally biased region" description="Polar residues" evidence="1">
    <location>
        <begin position="338"/>
        <end position="372"/>
    </location>
</feature>
<dbReference type="Proteomes" id="UP000800200">
    <property type="component" value="Unassembled WGS sequence"/>
</dbReference>
<gene>
    <name evidence="2" type="ORF">K469DRAFT_577936</name>
</gene>
<feature type="compositionally biased region" description="Polar residues" evidence="1">
    <location>
        <begin position="150"/>
        <end position="161"/>
    </location>
</feature>
<feature type="compositionally biased region" description="Polar residues" evidence="1">
    <location>
        <begin position="656"/>
        <end position="681"/>
    </location>
</feature>
<feature type="compositionally biased region" description="Basic and acidic residues" evidence="1">
    <location>
        <begin position="461"/>
        <end position="472"/>
    </location>
</feature>
<feature type="region of interest" description="Disordered" evidence="1">
    <location>
        <begin position="1"/>
        <end position="322"/>
    </location>
</feature>
<dbReference type="PANTHER" id="PTHR42068">
    <property type="entry name" value="YALI0B18964P"/>
    <property type="match status" value="1"/>
</dbReference>
<dbReference type="OrthoDB" id="5396252at2759"/>
<protein>
    <submittedName>
        <fullName evidence="2">Uncharacterized protein</fullName>
    </submittedName>
</protein>
<accession>A0A6A6DZN3</accession>
<feature type="compositionally biased region" description="Acidic residues" evidence="1">
    <location>
        <begin position="450"/>
        <end position="460"/>
    </location>
</feature>
<name>A0A6A6DZN3_9PEZI</name>
<sequence>MGKPGFGLGNIMGRRKSSGNAMEDVGAASPQDNSPAEPTNSGGGFRVLGRDEVQKAKQELALKKQQQEKHKFGRFSGFGASGNKARNQSFDEDSPSSSKRDSKSSSGTSMSRPYNSHTGHYGSTSTLPSSADTDPNDNMFANLPPRSHIPQHSSSPNTFSMSGVKKALPLPPKSRTIDPAAHQEEYTTMSSLGDSRPRAMTTSSYASTAVAPKLETDLNFDKSGFDDLFSGLERKNSPDFEPSSGRSLLAGKRTFQAEPIKINRELEVDPPPKSWDSRGSGERLIASPTEDHSPPPPVPPHKYTPVASESPNLRSSGAFEDEDAKLVRQSFIARKSIVESSPEQNPTPMSSSSAPSLQTPLSSRSASNNTTPKAALHETTVSLSDDEDDNLFAPRQTNYVPQKKPAAPVLKENVPPPPSVPGEPGRRVITLAEFRAQKEYQMSQPAENSSDSEDYEDEEEAIQKREQEELAQRKRQQMQLAREHLRRSTTAPGDPNRPSSRSETPSMGFPSETSLHAADWEDEDIPLGILYEHSFPGKGKPPAKPPNAAPSYFLSSTPGLPERPASAGAASNRVSQAYRPPFARNLPADPHASFIGGDLVQQGNRESMGFNRSAASVHGDSLAMTGFGSAPTMPQFVSLVDQIQLKDMQKAKYTGGASSKTPQSGPFTGALGSQMNGMNSTMMSPQRMSQMPMQGMNPMMGMNQPMMGMMGMNQMNQMNSMGYPMQQQNPELLQMQQIIQMQQMQLQQMSQMNRMSMIQPNPMMNQNLGLPNMNQRPMSIASNIAPLQQQQQRPLSTPGQLGTQSAGFQMPANNGYTPSIAPSERSNIGLSARYRPVVTGNQDGVSTISSTTLQASGGAEGMKVKGILKKPSPVPQIAVGRQDDEDDWGGLEKRKNKFGKGKQNEGHSLQDLVF</sequence>
<feature type="region of interest" description="Disordered" evidence="1">
    <location>
        <begin position="872"/>
        <end position="914"/>
    </location>
</feature>
<feature type="compositionally biased region" description="Basic and acidic residues" evidence="1">
    <location>
        <begin position="48"/>
        <end position="70"/>
    </location>
</feature>
<feature type="region of interest" description="Disordered" evidence="1">
    <location>
        <begin position="336"/>
        <end position="572"/>
    </location>
</feature>
<feature type="compositionally biased region" description="Basic and acidic residues" evidence="1">
    <location>
        <begin position="214"/>
        <end position="225"/>
    </location>
</feature>
<feature type="compositionally biased region" description="Polar residues" evidence="1">
    <location>
        <begin position="30"/>
        <end position="40"/>
    </location>
</feature>